<dbReference type="CDD" id="cd23668">
    <property type="entry name" value="GH55_beta13glucanase-like"/>
    <property type="match status" value="1"/>
</dbReference>
<dbReference type="AlphaFoldDB" id="A0A1R3RHC0"/>
<keyword evidence="2" id="KW-0964">Secreted</keyword>
<dbReference type="InterPro" id="IPR039279">
    <property type="entry name" value="QRT3-like"/>
</dbReference>
<dbReference type="InterPro" id="IPR024535">
    <property type="entry name" value="RHGA/B-epi-like_pectate_lyase"/>
</dbReference>
<dbReference type="PROSITE" id="PS50206">
    <property type="entry name" value="RHODANESE_3"/>
    <property type="match status" value="1"/>
</dbReference>
<dbReference type="GO" id="GO:0004650">
    <property type="term" value="F:polygalacturonase activity"/>
    <property type="evidence" value="ECO:0007669"/>
    <property type="project" value="InterPro"/>
</dbReference>
<gene>
    <name evidence="5" type="ORF">ASPCADRAFT_150423</name>
</gene>
<dbReference type="Proteomes" id="UP000188318">
    <property type="component" value="Unassembled WGS sequence"/>
</dbReference>
<dbReference type="OMA" id="VYMGHIQ"/>
<comment type="subcellular location">
    <subcellularLocation>
        <location evidence="1">Secreted</location>
    </subcellularLocation>
</comment>
<dbReference type="InterPro" id="IPR011050">
    <property type="entry name" value="Pectin_lyase_fold/virulence"/>
</dbReference>
<dbReference type="VEuPathDB" id="FungiDB:ASPCADRAFT_150423"/>
<dbReference type="Pfam" id="PF12708">
    <property type="entry name" value="Pect-lyase_RHGA_epim"/>
    <property type="match status" value="2"/>
</dbReference>
<dbReference type="GO" id="GO:0005576">
    <property type="term" value="C:extracellular region"/>
    <property type="evidence" value="ECO:0007669"/>
    <property type="project" value="UniProtKB-SubCell"/>
</dbReference>
<keyword evidence="5" id="KW-0378">Hydrolase</keyword>
<keyword evidence="6" id="KW-1185">Reference proteome</keyword>
<evidence type="ECO:0000256" key="1">
    <source>
        <dbReference type="ARBA" id="ARBA00004613"/>
    </source>
</evidence>
<organism evidence="5 6">
    <name type="scientific">Aspergillus carbonarius (strain ITEM 5010)</name>
    <dbReference type="NCBI Taxonomy" id="602072"/>
    <lineage>
        <taxon>Eukaryota</taxon>
        <taxon>Fungi</taxon>
        <taxon>Dikarya</taxon>
        <taxon>Ascomycota</taxon>
        <taxon>Pezizomycotina</taxon>
        <taxon>Eurotiomycetes</taxon>
        <taxon>Eurotiomycetidae</taxon>
        <taxon>Eurotiales</taxon>
        <taxon>Aspergillaceae</taxon>
        <taxon>Aspergillus</taxon>
        <taxon>Aspergillus subgen. Circumdati</taxon>
    </lineage>
</organism>
<reference evidence="6" key="1">
    <citation type="journal article" date="2017" name="Genome Biol.">
        <title>Comparative genomics reveals high biological diversity and specific adaptations in the industrially and medically important fungal genus Aspergillus.</title>
        <authorList>
            <person name="de Vries R.P."/>
            <person name="Riley R."/>
            <person name="Wiebenga A."/>
            <person name="Aguilar-Osorio G."/>
            <person name="Amillis S."/>
            <person name="Uchima C.A."/>
            <person name="Anderluh G."/>
            <person name="Asadollahi M."/>
            <person name="Askin M."/>
            <person name="Barry K."/>
            <person name="Battaglia E."/>
            <person name="Bayram O."/>
            <person name="Benocci T."/>
            <person name="Braus-Stromeyer S.A."/>
            <person name="Caldana C."/>
            <person name="Canovas D."/>
            <person name="Cerqueira G.C."/>
            <person name="Chen F."/>
            <person name="Chen W."/>
            <person name="Choi C."/>
            <person name="Clum A."/>
            <person name="Dos Santos R.A."/>
            <person name="Damasio A.R."/>
            <person name="Diallinas G."/>
            <person name="Emri T."/>
            <person name="Fekete E."/>
            <person name="Flipphi M."/>
            <person name="Freyberg S."/>
            <person name="Gallo A."/>
            <person name="Gournas C."/>
            <person name="Habgood R."/>
            <person name="Hainaut M."/>
            <person name="Harispe M.L."/>
            <person name="Henrissat B."/>
            <person name="Hilden K.S."/>
            <person name="Hope R."/>
            <person name="Hossain A."/>
            <person name="Karabika E."/>
            <person name="Karaffa L."/>
            <person name="Karanyi Z."/>
            <person name="Krasevec N."/>
            <person name="Kuo A."/>
            <person name="Kusch H."/>
            <person name="LaButti K."/>
            <person name="Lagendijk E.L."/>
            <person name="Lapidus A."/>
            <person name="Levasseur A."/>
            <person name="Lindquist E."/>
            <person name="Lipzen A."/>
            <person name="Logrieco A.F."/>
            <person name="MacCabe A."/>
            <person name="Maekelae M.R."/>
            <person name="Malavazi I."/>
            <person name="Melin P."/>
            <person name="Meyer V."/>
            <person name="Mielnichuk N."/>
            <person name="Miskei M."/>
            <person name="Molnar A.P."/>
            <person name="Mule G."/>
            <person name="Ngan C.Y."/>
            <person name="Orejas M."/>
            <person name="Orosz E."/>
            <person name="Ouedraogo J.P."/>
            <person name="Overkamp K.M."/>
            <person name="Park H.-S."/>
            <person name="Perrone G."/>
            <person name="Piumi F."/>
            <person name="Punt P.J."/>
            <person name="Ram A.F."/>
            <person name="Ramon A."/>
            <person name="Rauscher S."/>
            <person name="Record E."/>
            <person name="Riano-Pachon D.M."/>
            <person name="Robert V."/>
            <person name="Roehrig J."/>
            <person name="Ruller R."/>
            <person name="Salamov A."/>
            <person name="Salih N.S."/>
            <person name="Samson R.A."/>
            <person name="Sandor E."/>
            <person name="Sanguinetti M."/>
            <person name="Schuetze T."/>
            <person name="Sepcic K."/>
            <person name="Shelest E."/>
            <person name="Sherlock G."/>
            <person name="Sophianopoulou V."/>
            <person name="Squina F.M."/>
            <person name="Sun H."/>
            <person name="Susca A."/>
            <person name="Todd R.B."/>
            <person name="Tsang A."/>
            <person name="Unkles S.E."/>
            <person name="van de Wiele N."/>
            <person name="van Rossen-Uffink D."/>
            <person name="Oliveira J.V."/>
            <person name="Vesth T.C."/>
            <person name="Visser J."/>
            <person name="Yu J.-H."/>
            <person name="Zhou M."/>
            <person name="Andersen M.R."/>
            <person name="Archer D.B."/>
            <person name="Baker S.E."/>
            <person name="Benoit I."/>
            <person name="Brakhage A.A."/>
            <person name="Braus G.H."/>
            <person name="Fischer R."/>
            <person name="Frisvad J.C."/>
            <person name="Goldman G.H."/>
            <person name="Houbraken J."/>
            <person name="Oakley B."/>
            <person name="Pocsi I."/>
            <person name="Scazzocchio C."/>
            <person name="Seiboth B."/>
            <person name="vanKuyk P.A."/>
            <person name="Wortman J."/>
            <person name="Dyer P.S."/>
            <person name="Grigoriev I.V."/>
        </authorList>
    </citation>
    <scope>NUCLEOTIDE SEQUENCE [LARGE SCALE GENOMIC DNA]</scope>
    <source>
        <strain evidence="6">ITEM 5010</strain>
    </source>
</reference>
<feature type="non-terminal residue" evidence="5">
    <location>
        <position position="969"/>
    </location>
</feature>
<dbReference type="PANTHER" id="PTHR33928:SF2">
    <property type="entry name" value="PECTATE LYASE SUPERFAMILY PROTEIN DOMAIN-CONTAINING PROTEIN-RELATED"/>
    <property type="match status" value="1"/>
</dbReference>
<dbReference type="OrthoDB" id="1046782at2759"/>
<feature type="domain" description="Rhodanese" evidence="4">
    <location>
        <begin position="716"/>
        <end position="749"/>
    </location>
</feature>
<dbReference type="SUPFAM" id="SSF51126">
    <property type="entry name" value="Pectin lyase-like"/>
    <property type="match status" value="2"/>
</dbReference>
<dbReference type="EMBL" id="KV907503">
    <property type="protein sequence ID" value="OOF93877.1"/>
    <property type="molecule type" value="Genomic_DNA"/>
</dbReference>
<proteinExistence type="predicted"/>
<accession>A0A1R3RHC0</accession>
<evidence type="ECO:0000313" key="5">
    <source>
        <dbReference type="EMBL" id="OOF93877.1"/>
    </source>
</evidence>
<dbReference type="PANTHER" id="PTHR33928">
    <property type="entry name" value="POLYGALACTURONASE QRT3"/>
    <property type="match status" value="1"/>
</dbReference>
<keyword evidence="3" id="KW-0732">Signal</keyword>
<evidence type="ECO:0000256" key="3">
    <source>
        <dbReference type="ARBA" id="ARBA00022729"/>
    </source>
</evidence>
<name>A0A1R3RHC0_ASPC5</name>
<evidence type="ECO:0000259" key="4">
    <source>
        <dbReference type="PROSITE" id="PS50206"/>
    </source>
</evidence>
<dbReference type="Gene3D" id="2.160.20.10">
    <property type="entry name" value="Single-stranded right-handed beta-helix, Pectin lyase-like"/>
    <property type="match status" value="2"/>
</dbReference>
<dbReference type="STRING" id="602072.A0A1R3RHC0"/>
<evidence type="ECO:0000256" key="2">
    <source>
        <dbReference type="ARBA" id="ARBA00022525"/>
    </source>
</evidence>
<evidence type="ECO:0000313" key="6">
    <source>
        <dbReference type="Proteomes" id="UP000188318"/>
    </source>
</evidence>
<dbReference type="InterPro" id="IPR001763">
    <property type="entry name" value="Rhodanese-like_dom"/>
</dbReference>
<protein>
    <submittedName>
        <fullName evidence="5">Glycoside hydrolase family 55 protein</fullName>
    </submittedName>
</protein>
<sequence length="969" mass="103284">MQDNVNNYFGTAPDHGSLTGPVLGQTNVTRHGTLRLTEATADDYWLSSLGSAGQMPFADSGYQFFRNVKDFGAVGDGVTDDTAAINRAVAAFSSSDLTTLRCGKDCGSTSTQGAVVYFPAGTYLISTPIIQYYYTQFVGNPNSKPTIKGSENFTGIALMDSDFYIPGGSGSEWYINQSNFYRQIRNFVFDMTGMNWTNTDNDQTYVPAGIHWQVGQATSITNCDFKMAVSTADQSATAVGIYMENGSGGMVSDLTFTGGNIGFLAGSQQFTAINLQFTSCLTAIKSVWNWGFTWKNIYVLSCYIAIDATEYSGVGDQGTGSIAVVDSHFNGVPYAITIAEKDDQRPSIVLDNLLVEDSASVVLVSGGDTILAGSTAAQYFNSWVSGYQFLPDGSGGKTTGFVNPTPDKPSSLLDSSGAYFRKAKPQYEGETPVVATDNGVSNDGTGDQSSAINSLLESNVGSVIFFPGGVYLVESTVKIPVGSKIIGSGWSQIMGTGSAFEDVDNPTVVVQVGDSGDEGVIEITDMLFTVKGATAGAVLMEWNVHESTQGSAAMWDSHFRVGGATGSNLGLSECPTGGSVNTDCMAASLLMHVTSSASGYFENVWAWVADHDLDSPLNAAASESDAGIPLNVETDISVYAGRGILIESQGPTWLYGSASEHSQMYQYQLVGASNIYLGHMQTETPYYQPSPNALSPYTAGTFSSDPTYLDCTDDLCKGAWALRVLNSTDVFIYSAGFYSFFQNYDEGCIDEENCQLALIETNFADGLWMYNIFTKGNVQIVSPQGGLPALLFNSTTKNGFTSEIAAWLALSTGGTDIGSSGNDSGIVYIDPIIWSEPTDGTNVSCYPPCTYILPPMVLPTNTTFVYPPITTEIGVGYLYNTSYVYMGNTTTTTSYIISTTTTTLNIPPIIVPTVPFWPVPMAANAPATTVITPTPSIIQSGFNISWPPYSANGTSLPGTVVPFYPPPWP</sequence>
<dbReference type="InterPro" id="IPR012334">
    <property type="entry name" value="Pectin_lyas_fold"/>
</dbReference>